<dbReference type="InterPro" id="IPR036278">
    <property type="entry name" value="Sialidase_sf"/>
</dbReference>
<feature type="region of interest" description="Disordered" evidence="1">
    <location>
        <begin position="55"/>
        <end position="95"/>
    </location>
</feature>
<dbReference type="InterPro" id="IPR011040">
    <property type="entry name" value="Sialidase"/>
</dbReference>
<gene>
    <name evidence="3" type="ORF">G9U52_22655</name>
</gene>
<dbReference type="EMBL" id="JAAOIW010000009">
    <property type="protein sequence ID" value="NHN32635.1"/>
    <property type="molecule type" value="Genomic_DNA"/>
</dbReference>
<proteinExistence type="predicted"/>
<dbReference type="Proteomes" id="UP001165962">
    <property type="component" value="Unassembled WGS sequence"/>
</dbReference>
<evidence type="ECO:0000313" key="3">
    <source>
        <dbReference type="EMBL" id="NHN32635.1"/>
    </source>
</evidence>
<evidence type="ECO:0000256" key="1">
    <source>
        <dbReference type="SAM" id="MobiDB-lite"/>
    </source>
</evidence>
<dbReference type="RefSeq" id="WP_166152932.1">
    <property type="nucleotide sequence ID" value="NZ_JAAOIW010000009.1"/>
</dbReference>
<comment type="caution">
    <text evidence="3">The sequence shown here is derived from an EMBL/GenBank/DDBJ whole genome shotgun (WGS) entry which is preliminary data.</text>
</comment>
<reference evidence="3" key="1">
    <citation type="submission" date="2020-03" db="EMBL/GenBank/DDBJ databases">
        <title>Draft sequencing of Paenibacilllus sp. S3N08.</title>
        <authorList>
            <person name="Kim D.-U."/>
        </authorList>
    </citation>
    <scope>NUCLEOTIDE SEQUENCE</scope>
    <source>
        <strain evidence="3">S3N08</strain>
    </source>
</reference>
<dbReference type="CDD" id="cd15482">
    <property type="entry name" value="Sialidase_non-viral"/>
    <property type="match status" value="1"/>
</dbReference>
<keyword evidence="4" id="KW-1185">Reference proteome</keyword>
<evidence type="ECO:0000313" key="4">
    <source>
        <dbReference type="Proteomes" id="UP001165962"/>
    </source>
</evidence>
<dbReference type="SUPFAM" id="SSF50939">
    <property type="entry name" value="Sialidases"/>
    <property type="match status" value="1"/>
</dbReference>
<dbReference type="Gene3D" id="2.120.10.10">
    <property type="match status" value="1"/>
</dbReference>
<accession>A0ABX0JB65</accession>
<organism evidence="3 4">
    <name type="scientific">Paenibacillus agricola</name>
    <dbReference type="NCBI Taxonomy" id="2716264"/>
    <lineage>
        <taxon>Bacteria</taxon>
        <taxon>Bacillati</taxon>
        <taxon>Bacillota</taxon>
        <taxon>Bacilli</taxon>
        <taxon>Bacillales</taxon>
        <taxon>Paenibacillaceae</taxon>
        <taxon>Paenibacillus</taxon>
    </lineage>
</organism>
<dbReference type="Pfam" id="PF13088">
    <property type="entry name" value="BNR_2"/>
    <property type="match status" value="1"/>
</dbReference>
<protein>
    <submittedName>
        <fullName evidence="3">Exo-alpha-sialidase</fullName>
    </submittedName>
</protein>
<sequence length="364" mass="40110">MKHLVLYQEEGRYAAWPANYGIWSWGDEIVVGFTSGYHLSDGGFHARDKTKPFTAMQSRSLDGGGTWTTEEMPLQTPGNKGLSTGEHTEDVPGSADGTDNQNELMPFQGGVDFTHPDFAMIFARKDLTGGSTSWFYTSTDRCRTWQGPYLLPMMDLVGISARTEYIVSGPEECLLFLTAPTIPGTETGSRVFCARTRDGGRTFEFVSWIGPELDNGFNIMPAGVRLSDSHLLAATRDRRVADESSANWIDLYASSDNGATWSYMNRPVADTGNGGNPSTLTQLQDGRLCMTYGYRNAPYGIKAKLSEDNGLTWGDEITLREDAGSHDIGYTRTVQRTDGTLVTVYYFNDQMGGSCYIAATLWKP</sequence>
<name>A0ABX0JB65_9BACL</name>
<feature type="domain" description="Sialidase" evidence="2">
    <location>
        <begin position="132"/>
        <end position="341"/>
    </location>
</feature>
<evidence type="ECO:0000259" key="2">
    <source>
        <dbReference type="Pfam" id="PF13088"/>
    </source>
</evidence>